<name>A0A9P6AY76_9AGAM</name>
<organism evidence="2 3">
    <name type="scientific">Hydnum rufescens UP504</name>
    <dbReference type="NCBI Taxonomy" id="1448309"/>
    <lineage>
        <taxon>Eukaryota</taxon>
        <taxon>Fungi</taxon>
        <taxon>Dikarya</taxon>
        <taxon>Basidiomycota</taxon>
        <taxon>Agaricomycotina</taxon>
        <taxon>Agaricomycetes</taxon>
        <taxon>Cantharellales</taxon>
        <taxon>Hydnaceae</taxon>
        <taxon>Hydnum</taxon>
    </lineage>
</organism>
<protein>
    <submittedName>
        <fullName evidence="2">Uncharacterized protein</fullName>
    </submittedName>
</protein>
<proteinExistence type="predicted"/>
<evidence type="ECO:0000256" key="1">
    <source>
        <dbReference type="SAM" id="MobiDB-lite"/>
    </source>
</evidence>
<feature type="compositionally biased region" description="Basic and acidic residues" evidence="1">
    <location>
        <begin position="1"/>
        <end position="10"/>
    </location>
</feature>
<feature type="region of interest" description="Disordered" evidence="1">
    <location>
        <begin position="1"/>
        <end position="77"/>
    </location>
</feature>
<sequence>MKPANDDPPDKPANGNARRKAQKPQTEPHTRQSGVVILRLSSEPTTPIKTRDPAEAPRENSNPPAQMTSPYAKPYHTPTKAGVVLHVMQKEQHKLLLLHHFKIQTKAPETMTATRDLSQRPAQQGTAKPQERCSTGT</sequence>
<evidence type="ECO:0000313" key="3">
    <source>
        <dbReference type="Proteomes" id="UP000886523"/>
    </source>
</evidence>
<feature type="compositionally biased region" description="Polar residues" evidence="1">
    <location>
        <begin position="59"/>
        <end position="69"/>
    </location>
</feature>
<evidence type="ECO:0000313" key="2">
    <source>
        <dbReference type="EMBL" id="KAF9513555.1"/>
    </source>
</evidence>
<keyword evidence="3" id="KW-1185">Reference proteome</keyword>
<feature type="compositionally biased region" description="Polar residues" evidence="1">
    <location>
        <begin position="23"/>
        <end position="33"/>
    </location>
</feature>
<dbReference type="EMBL" id="MU128971">
    <property type="protein sequence ID" value="KAF9513555.1"/>
    <property type="molecule type" value="Genomic_DNA"/>
</dbReference>
<feature type="compositionally biased region" description="Basic and acidic residues" evidence="1">
    <location>
        <begin position="49"/>
        <end position="58"/>
    </location>
</feature>
<dbReference type="Proteomes" id="UP000886523">
    <property type="component" value="Unassembled WGS sequence"/>
</dbReference>
<feature type="region of interest" description="Disordered" evidence="1">
    <location>
        <begin position="109"/>
        <end position="137"/>
    </location>
</feature>
<reference evidence="2" key="1">
    <citation type="journal article" date="2020" name="Nat. Commun.">
        <title>Large-scale genome sequencing of mycorrhizal fungi provides insights into the early evolution of symbiotic traits.</title>
        <authorList>
            <person name="Miyauchi S."/>
            <person name="Kiss E."/>
            <person name="Kuo A."/>
            <person name="Drula E."/>
            <person name="Kohler A."/>
            <person name="Sanchez-Garcia M."/>
            <person name="Morin E."/>
            <person name="Andreopoulos B."/>
            <person name="Barry K.W."/>
            <person name="Bonito G."/>
            <person name="Buee M."/>
            <person name="Carver A."/>
            <person name="Chen C."/>
            <person name="Cichocki N."/>
            <person name="Clum A."/>
            <person name="Culley D."/>
            <person name="Crous P.W."/>
            <person name="Fauchery L."/>
            <person name="Girlanda M."/>
            <person name="Hayes R.D."/>
            <person name="Keri Z."/>
            <person name="LaButti K."/>
            <person name="Lipzen A."/>
            <person name="Lombard V."/>
            <person name="Magnuson J."/>
            <person name="Maillard F."/>
            <person name="Murat C."/>
            <person name="Nolan M."/>
            <person name="Ohm R.A."/>
            <person name="Pangilinan J."/>
            <person name="Pereira M.F."/>
            <person name="Perotto S."/>
            <person name="Peter M."/>
            <person name="Pfister S."/>
            <person name="Riley R."/>
            <person name="Sitrit Y."/>
            <person name="Stielow J.B."/>
            <person name="Szollosi G."/>
            <person name="Zifcakova L."/>
            <person name="Stursova M."/>
            <person name="Spatafora J.W."/>
            <person name="Tedersoo L."/>
            <person name="Vaario L.M."/>
            <person name="Yamada A."/>
            <person name="Yan M."/>
            <person name="Wang P."/>
            <person name="Xu J."/>
            <person name="Bruns T."/>
            <person name="Baldrian P."/>
            <person name="Vilgalys R."/>
            <person name="Dunand C."/>
            <person name="Henrissat B."/>
            <person name="Grigoriev I.V."/>
            <person name="Hibbett D."/>
            <person name="Nagy L.G."/>
            <person name="Martin F.M."/>
        </authorList>
    </citation>
    <scope>NUCLEOTIDE SEQUENCE</scope>
    <source>
        <strain evidence="2">UP504</strain>
    </source>
</reference>
<feature type="compositionally biased region" description="Polar residues" evidence="1">
    <location>
        <begin position="111"/>
        <end position="137"/>
    </location>
</feature>
<gene>
    <name evidence="2" type="ORF">BS47DRAFT_1362402</name>
</gene>
<dbReference type="AlphaFoldDB" id="A0A9P6AY76"/>
<comment type="caution">
    <text evidence="2">The sequence shown here is derived from an EMBL/GenBank/DDBJ whole genome shotgun (WGS) entry which is preliminary data.</text>
</comment>
<accession>A0A9P6AY76</accession>